<accession>A0A9X1RIA2</accession>
<dbReference type="SUPFAM" id="SSF51412">
    <property type="entry name" value="Inosine monophosphate dehydrogenase (IMPDH)"/>
    <property type="match status" value="1"/>
</dbReference>
<dbReference type="PANTHER" id="PTHR32332:SF20">
    <property type="entry name" value="2-NITROPROPANE DIOXYGENASE-LIKE PROTEIN"/>
    <property type="match status" value="1"/>
</dbReference>
<reference evidence="5" key="1">
    <citation type="submission" date="2022-01" db="EMBL/GenBank/DDBJ databases">
        <title>Genome sequnece data of strain Bradyrhizobium sp. nov.</title>
        <authorList>
            <person name="Zhang J."/>
        </authorList>
    </citation>
    <scope>NUCLEOTIDE SEQUENCE</scope>
    <source>
        <strain evidence="5">WYCCWR 13023</strain>
    </source>
</reference>
<keyword evidence="1" id="KW-0285">Flavoprotein</keyword>
<keyword evidence="3" id="KW-0560">Oxidoreductase</keyword>
<dbReference type="Proteomes" id="UP001139054">
    <property type="component" value="Unassembled WGS sequence"/>
</dbReference>
<evidence type="ECO:0000256" key="2">
    <source>
        <dbReference type="ARBA" id="ARBA00022643"/>
    </source>
</evidence>
<dbReference type="PANTHER" id="PTHR32332">
    <property type="entry name" value="2-NITROPROPANE DIOXYGENASE"/>
    <property type="match status" value="1"/>
</dbReference>
<evidence type="ECO:0000256" key="1">
    <source>
        <dbReference type="ARBA" id="ARBA00022630"/>
    </source>
</evidence>
<sequence length="323" mass="33985">MLRTRLCEILGIDVPIILAAMGTATSAEFAASASNEGALGSIGSLLRPFTAVQRDIDAVRELTNRNFAINHTPPTLDADAFRHTLAARPPIISFALGDPGELVRKAHDVGSKVMIQVTTVAQAIEAAERGADVIIAQGGEAGGYAGFVSTMALIPQVVDAVSPIPVVAAGGIFDGRGIAAAFMLGAVGVNMGTRFLASKEAPIGDAWKAAIVEAHSEDAVKIELLNDIQPLPGTAGYGTVSRSIRTPFIDQWATRREAARQEREHLLRNIQEKSQAGRRHEVFVTSGQTCGGIKEILSVAEIIRKLTAEAEIALTSAAKMMSG</sequence>
<name>A0A9X1RIA2_9BRAD</name>
<dbReference type="InterPro" id="IPR004136">
    <property type="entry name" value="NMO"/>
</dbReference>
<evidence type="ECO:0000313" key="6">
    <source>
        <dbReference type="Proteomes" id="UP001139054"/>
    </source>
</evidence>
<keyword evidence="4" id="KW-0175">Coiled coil</keyword>
<evidence type="ECO:0000256" key="4">
    <source>
        <dbReference type="SAM" id="Coils"/>
    </source>
</evidence>
<dbReference type="Gene3D" id="3.20.20.70">
    <property type="entry name" value="Aldolase class I"/>
    <property type="match status" value="1"/>
</dbReference>
<dbReference type="AlphaFoldDB" id="A0A9X1RIA2"/>
<dbReference type="GO" id="GO:0018580">
    <property type="term" value="F:nitronate monooxygenase activity"/>
    <property type="evidence" value="ECO:0007669"/>
    <property type="project" value="InterPro"/>
</dbReference>
<keyword evidence="2" id="KW-0288">FMN</keyword>
<dbReference type="CDD" id="cd04730">
    <property type="entry name" value="NPD_like"/>
    <property type="match status" value="1"/>
</dbReference>
<keyword evidence="5" id="KW-0503">Monooxygenase</keyword>
<comment type="caution">
    <text evidence="5">The sequence shown here is derived from an EMBL/GenBank/DDBJ whole genome shotgun (WGS) entry which is preliminary data.</text>
</comment>
<protein>
    <submittedName>
        <fullName evidence="5">Nitronate monooxygenase family protein</fullName>
    </submittedName>
</protein>
<gene>
    <name evidence="5" type="ORF">L6654_42650</name>
</gene>
<feature type="coiled-coil region" evidence="4">
    <location>
        <begin position="249"/>
        <end position="276"/>
    </location>
</feature>
<dbReference type="InterPro" id="IPR013785">
    <property type="entry name" value="Aldolase_TIM"/>
</dbReference>
<proteinExistence type="predicted"/>
<dbReference type="Pfam" id="PF03060">
    <property type="entry name" value="NMO"/>
    <property type="match status" value="2"/>
</dbReference>
<dbReference type="RefSeq" id="WP_237892205.1">
    <property type="nucleotide sequence ID" value="NZ_JAKLTY010000079.1"/>
</dbReference>
<evidence type="ECO:0000256" key="3">
    <source>
        <dbReference type="ARBA" id="ARBA00023002"/>
    </source>
</evidence>
<dbReference type="EMBL" id="JAKLTY010000079">
    <property type="protein sequence ID" value="MCG2633216.1"/>
    <property type="molecule type" value="Genomic_DNA"/>
</dbReference>
<evidence type="ECO:0000313" key="5">
    <source>
        <dbReference type="EMBL" id="MCG2633216.1"/>
    </source>
</evidence>
<organism evidence="5 6">
    <name type="scientific">Bradyrhizobium zhengyangense</name>
    <dbReference type="NCBI Taxonomy" id="2911009"/>
    <lineage>
        <taxon>Bacteria</taxon>
        <taxon>Pseudomonadati</taxon>
        <taxon>Pseudomonadota</taxon>
        <taxon>Alphaproteobacteria</taxon>
        <taxon>Hyphomicrobiales</taxon>
        <taxon>Nitrobacteraceae</taxon>
        <taxon>Bradyrhizobium</taxon>
    </lineage>
</organism>